<dbReference type="NCBIfam" id="NF035944">
    <property type="entry name" value="PEPxxWA-CTERM"/>
    <property type="match status" value="1"/>
</dbReference>
<dbReference type="AlphaFoldDB" id="A0A323VDR6"/>
<dbReference type="EMBL" id="QKOE01000001">
    <property type="protein sequence ID" value="PZA18458.1"/>
    <property type="molecule type" value="Genomic_DNA"/>
</dbReference>
<evidence type="ECO:0000259" key="2">
    <source>
        <dbReference type="Pfam" id="PF07589"/>
    </source>
</evidence>
<dbReference type="OrthoDB" id="8565855at2"/>
<gene>
    <name evidence="3" type="ORF">DNK49_02710</name>
</gene>
<feature type="domain" description="Ice-binding protein C-terminal" evidence="2">
    <location>
        <begin position="165"/>
        <end position="189"/>
    </location>
</feature>
<feature type="signal peptide" evidence="1">
    <location>
        <begin position="1"/>
        <end position="20"/>
    </location>
</feature>
<accession>A0A323VDR6</accession>
<evidence type="ECO:0000256" key="1">
    <source>
        <dbReference type="SAM" id="SignalP"/>
    </source>
</evidence>
<dbReference type="NCBIfam" id="TIGR02595">
    <property type="entry name" value="PEP_CTERM"/>
    <property type="match status" value="1"/>
</dbReference>
<organism evidence="3 4">
    <name type="scientific">Parazoarcus communis SWub3 = DSM 12120</name>
    <dbReference type="NCBI Taxonomy" id="1121029"/>
    <lineage>
        <taxon>Bacteria</taxon>
        <taxon>Pseudomonadati</taxon>
        <taxon>Pseudomonadota</taxon>
        <taxon>Betaproteobacteria</taxon>
        <taxon>Rhodocyclales</taxon>
        <taxon>Zoogloeaceae</taxon>
        <taxon>Parazoarcus</taxon>
    </lineage>
</organism>
<dbReference type="Pfam" id="PF07589">
    <property type="entry name" value="PEP-CTERM"/>
    <property type="match status" value="1"/>
</dbReference>
<protein>
    <recommendedName>
        <fullName evidence="2">Ice-binding protein C-terminal domain-containing protein</fullName>
    </recommendedName>
</protein>
<sequence>MKKLVSMLALCGLISSPAMAVSFVDAIGAPGNVVTDYSTDGLLSFDLDFSKWSPVTLNYEIAAEDNGSPISFSAVIRNFVGTGMDKFSISLSMSSFDSVGTVTRAFGTSTVSLTGENTIANISFDMPEYLDFSIGAALGGLNEVDWTIDSSVLRSGDILSVTIAPVPEPETYAMLLAGLGLVGFAARRRRAA</sequence>
<keyword evidence="1" id="KW-0732">Signal</keyword>
<dbReference type="InterPro" id="IPR013424">
    <property type="entry name" value="Ice-binding_C"/>
</dbReference>
<dbReference type="RefSeq" id="WP_110522757.1">
    <property type="nucleotide sequence ID" value="NZ_QKOE01000001.1"/>
</dbReference>
<proteinExistence type="predicted"/>
<evidence type="ECO:0000313" key="3">
    <source>
        <dbReference type="EMBL" id="PZA18458.1"/>
    </source>
</evidence>
<dbReference type="NCBIfam" id="NF038126">
    <property type="entry name" value="PEP_CTERM_FxDxF"/>
    <property type="match status" value="1"/>
</dbReference>
<reference evidence="3 4" key="1">
    <citation type="submission" date="2018-06" db="EMBL/GenBank/DDBJ databases">
        <title>Azoarcus communis strain SWub3 genome.</title>
        <authorList>
            <person name="Zorraquino Salvo V."/>
            <person name="Toubiana D."/>
            <person name="Blumwald E."/>
        </authorList>
    </citation>
    <scope>NUCLEOTIDE SEQUENCE [LARGE SCALE GENOMIC DNA]</scope>
    <source>
        <strain evidence="3 4">SWub3</strain>
    </source>
</reference>
<feature type="chain" id="PRO_5016352325" description="Ice-binding protein C-terminal domain-containing protein" evidence="1">
    <location>
        <begin position="21"/>
        <end position="192"/>
    </location>
</feature>
<evidence type="ECO:0000313" key="4">
    <source>
        <dbReference type="Proteomes" id="UP000248259"/>
    </source>
</evidence>
<name>A0A323VDR6_9RHOO</name>
<dbReference type="Proteomes" id="UP000248259">
    <property type="component" value="Unassembled WGS sequence"/>
</dbReference>
<comment type="caution">
    <text evidence="3">The sequence shown here is derived from an EMBL/GenBank/DDBJ whole genome shotgun (WGS) entry which is preliminary data.</text>
</comment>
<keyword evidence="4" id="KW-1185">Reference proteome</keyword>